<dbReference type="FunFam" id="3.30.1370.10:FF:000006">
    <property type="entry name" value="Ribonuclease Y"/>
    <property type="match status" value="1"/>
</dbReference>
<evidence type="ECO:0000256" key="6">
    <source>
        <dbReference type="ARBA" id="ARBA00022884"/>
    </source>
</evidence>
<evidence type="ECO:0000259" key="15">
    <source>
        <dbReference type="PROSITE" id="PS51831"/>
    </source>
</evidence>
<evidence type="ECO:0000256" key="14">
    <source>
        <dbReference type="SAM" id="MobiDB-lite"/>
    </source>
</evidence>
<feature type="transmembrane region" description="Helical" evidence="11">
    <location>
        <begin position="34"/>
        <end position="54"/>
    </location>
</feature>
<dbReference type="KEGG" id="plv:ERIC2_c20890"/>
<dbReference type="Gene3D" id="3.30.1370.10">
    <property type="entry name" value="K Homology domain, type 1"/>
    <property type="match status" value="1"/>
</dbReference>
<reference evidence="16 17" key="1">
    <citation type="journal article" date="2014" name="PLoS ONE">
        <title>How to Kill the Honey Bee Larva: Genomic Potential and Virulence Mechanisms of Paenibacillus larvae.</title>
        <authorList>
            <person name="Djukic M."/>
            <person name="Brzuszkiewicz E."/>
            <person name="Funfhaus A."/>
            <person name="Voss J."/>
            <person name="Gollnow K."/>
            <person name="Poppinga L."/>
            <person name="Liesegang H."/>
            <person name="Garcia-Gonzalez E."/>
            <person name="Genersch E."/>
            <person name="Daniel R."/>
        </authorList>
    </citation>
    <scope>NUCLEOTIDE SEQUENCE [LARGE SCALE GENOMIC DNA]</scope>
    <source>
        <strain evidence="16 17">DSM 25430</strain>
    </source>
</reference>
<evidence type="ECO:0000256" key="13">
    <source>
        <dbReference type="SAM" id="Coils"/>
    </source>
</evidence>
<dbReference type="InterPro" id="IPR022711">
    <property type="entry name" value="RNase_Y_N"/>
</dbReference>
<comment type="subcellular location">
    <subcellularLocation>
        <location evidence="1 11">Cell membrane</location>
        <topology evidence="1 11">Single-pass membrane protein</topology>
    </subcellularLocation>
</comment>
<evidence type="ECO:0000256" key="4">
    <source>
        <dbReference type="ARBA" id="ARBA00022759"/>
    </source>
</evidence>
<feature type="domain" description="HD" evidence="15">
    <location>
        <begin position="359"/>
        <end position="452"/>
    </location>
</feature>
<keyword evidence="6 11" id="KW-0694">RNA-binding</keyword>
<dbReference type="Pfam" id="PF01966">
    <property type="entry name" value="HD"/>
    <property type="match status" value="1"/>
</dbReference>
<dbReference type="PROSITE" id="PS50084">
    <property type="entry name" value="KH_TYPE_1"/>
    <property type="match status" value="1"/>
</dbReference>
<dbReference type="NCBIfam" id="TIGR00277">
    <property type="entry name" value="HDIG"/>
    <property type="match status" value="1"/>
</dbReference>
<gene>
    <name evidence="11 16" type="primary">rny</name>
    <name evidence="16" type="ORF">ERIC2_c20890</name>
</gene>
<dbReference type="SMART" id="SM00471">
    <property type="entry name" value="HDc"/>
    <property type="match status" value="1"/>
</dbReference>
<organism evidence="16 17">
    <name type="scientific">Paenibacillus larvae subsp. larvae DSM 25430</name>
    <dbReference type="NCBI Taxonomy" id="697284"/>
    <lineage>
        <taxon>Bacteria</taxon>
        <taxon>Bacillati</taxon>
        <taxon>Bacillota</taxon>
        <taxon>Bacilli</taxon>
        <taxon>Bacillales</taxon>
        <taxon>Paenibacillaceae</taxon>
        <taxon>Paenibacillus</taxon>
    </lineage>
</organism>
<evidence type="ECO:0000256" key="9">
    <source>
        <dbReference type="ARBA" id="ARBA00061537"/>
    </source>
</evidence>
<evidence type="ECO:0000256" key="1">
    <source>
        <dbReference type="ARBA" id="ARBA00004162"/>
    </source>
</evidence>
<dbReference type="NCBIfam" id="TIGR03319">
    <property type="entry name" value="RNase_Y"/>
    <property type="match status" value="1"/>
</dbReference>
<dbReference type="EC" id="3.1.-.-" evidence="11 12"/>
<accession>V9W861</accession>
<keyword evidence="7 11" id="KW-1133">Transmembrane helix</keyword>
<keyword evidence="3 11" id="KW-0540">Nuclease</keyword>
<dbReference type="InterPro" id="IPR004088">
    <property type="entry name" value="KH_dom_type_1"/>
</dbReference>
<dbReference type="FunFam" id="1.10.3210.10:FF:000003">
    <property type="entry name" value="Ribonuclease Y"/>
    <property type="match status" value="1"/>
</dbReference>
<keyword evidence="17" id="KW-1185">Reference proteome</keyword>
<dbReference type="AlphaFoldDB" id="V9W861"/>
<dbReference type="InterPro" id="IPR036612">
    <property type="entry name" value="KH_dom_type_1_sf"/>
</dbReference>
<evidence type="ECO:0000313" key="17">
    <source>
        <dbReference type="Proteomes" id="UP000029431"/>
    </source>
</evidence>
<dbReference type="GO" id="GO:0003723">
    <property type="term" value="F:RNA binding"/>
    <property type="evidence" value="ECO:0007669"/>
    <property type="project" value="UniProtKB-UniRule"/>
</dbReference>
<evidence type="ECO:0000313" key="16">
    <source>
        <dbReference type="EMBL" id="AHD05880.1"/>
    </source>
</evidence>
<dbReference type="InterPro" id="IPR003607">
    <property type="entry name" value="HD/PDEase_dom"/>
</dbReference>
<sequence length="543" mass="61146">MTDAQMKHRIKKTEGIPSSHLGGTNEEVNMMPTFGWVAIILVVGVLCLGIGYFIRKSLAEAKISSAEFAAQQIMESAKKEAEALKKETVLEAKDEVHKLRTEAEKDIRERRNETQRLERRLLQKEESLDKKLESLERKEELVANKEKRIEETQTQIDELYKSQVTELERISGLTMDEAKHVILTNVEQEVRHEAAQMIKEIETQAKAEGDKRAREVISLAIQRCAADHVAETTVSVVTLPNEEMKGRIIGREGRNIRALETLTGIDLIIDDTPEAVILSGFDPIRREIARTALERLVADGRIHPARIEEMVEKSRKEVDERIREYGEQATFEVGVHGLHPDLIKILGRLKFRTSYGQNVLKHSMEVAYLTGLMAAELGEDITLAKRAGLLHDIGKALDHEVEGSHVEIGVEIAKKYKEHPIVVNSIASHHGDCEATSVIAMLVGAADALSAARPGARRETLETYIKRLEKLEDISESFEGVEKSYAIQAGREVRVMVQPEKIDDTEAFRLARDITKKIENELDYPGHIKVTVIRETRAVEYAK</sequence>
<keyword evidence="4 11" id="KW-0255">Endonuclease</keyword>
<dbReference type="PANTHER" id="PTHR12826">
    <property type="entry name" value="RIBONUCLEASE Y"/>
    <property type="match status" value="1"/>
</dbReference>
<dbReference type="eggNOG" id="COG1418">
    <property type="taxonomic scope" value="Bacteria"/>
</dbReference>
<feature type="coiled-coil region" evidence="13">
    <location>
        <begin position="67"/>
        <end position="162"/>
    </location>
</feature>
<dbReference type="InterPro" id="IPR004087">
    <property type="entry name" value="KH_dom"/>
</dbReference>
<dbReference type="EMBL" id="CP003355">
    <property type="protein sequence ID" value="AHD05880.1"/>
    <property type="molecule type" value="Genomic_DNA"/>
</dbReference>
<dbReference type="HOGENOM" id="CLU_028328_1_0_9"/>
<evidence type="ECO:0000256" key="8">
    <source>
        <dbReference type="ARBA" id="ARBA00023136"/>
    </source>
</evidence>
<dbReference type="CDD" id="cd00077">
    <property type="entry name" value="HDc"/>
    <property type="match status" value="1"/>
</dbReference>
<dbReference type="Proteomes" id="UP000029431">
    <property type="component" value="Chromosome"/>
</dbReference>
<dbReference type="Pfam" id="PF12072">
    <property type="entry name" value="RNase_Y_N"/>
    <property type="match status" value="1"/>
</dbReference>
<dbReference type="InterPro" id="IPR017705">
    <property type="entry name" value="Ribonuclease_Y"/>
</dbReference>
<keyword evidence="2 11" id="KW-0812">Transmembrane</keyword>
<evidence type="ECO:0000256" key="7">
    <source>
        <dbReference type="ARBA" id="ARBA00022989"/>
    </source>
</evidence>
<evidence type="ECO:0000256" key="3">
    <source>
        <dbReference type="ARBA" id="ARBA00022722"/>
    </source>
</evidence>
<dbReference type="SUPFAM" id="SSF109604">
    <property type="entry name" value="HD-domain/PDEase-like"/>
    <property type="match status" value="1"/>
</dbReference>
<protein>
    <recommendedName>
        <fullName evidence="10 11">Ribonuclease Y</fullName>
        <shortName evidence="11">RNase Y</shortName>
        <ecNumber evidence="11 12">3.1.-.-</ecNumber>
    </recommendedName>
</protein>
<dbReference type="PROSITE" id="PS51831">
    <property type="entry name" value="HD"/>
    <property type="match status" value="1"/>
</dbReference>
<comment type="similarity">
    <text evidence="9 11">Belongs to the RNase Y family.</text>
</comment>
<evidence type="ECO:0000256" key="5">
    <source>
        <dbReference type="ARBA" id="ARBA00022801"/>
    </source>
</evidence>
<dbReference type="GO" id="GO:0004521">
    <property type="term" value="F:RNA endonuclease activity"/>
    <property type="evidence" value="ECO:0007669"/>
    <property type="project" value="UniProtKB-UniRule"/>
</dbReference>
<dbReference type="GO" id="GO:0006402">
    <property type="term" value="P:mRNA catabolic process"/>
    <property type="evidence" value="ECO:0007669"/>
    <property type="project" value="UniProtKB-UniRule"/>
</dbReference>
<dbReference type="SMART" id="SM00322">
    <property type="entry name" value="KH"/>
    <property type="match status" value="1"/>
</dbReference>
<keyword evidence="11" id="KW-1003">Cell membrane</keyword>
<dbReference type="InterPro" id="IPR006674">
    <property type="entry name" value="HD_domain"/>
</dbReference>
<name>V9W861_9BACL</name>
<proteinExistence type="inferred from homology"/>
<dbReference type="PATRIC" id="fig|697284.3.peg.2013"/>
<dbReference type="PANTHER" id="PTHR12826:SF15">
    <property type="entry name" value="RIBONUCLEASE Y"/>
    <property type="match status" value="1"/>
</dbReference>
<dbReference type="SUPFAM" id="SSF54791">
    <property type="entry name" value="Eukaryotic type KH-domain (KH-domain type I)"/>
    <property type="match status" value="1"/>
</dbReference>
<keyword evidence="8 11" id="KW-0472">Membrane</keyword>
<dbReference type="GO" id="GO:0005886">
    <property type="term" value="C:plasma membrane"/>
    <property type="evidence" value="ECO:0007669"/>
    <property type="project" value="UniProtKB-SubCell"/>
</dbReference>
<feature type="region of interest" description="Disordered" evidence="14">
    <location>
        <begin position="1"/>
        <end position="22"/>
    </location>
</feature>
<keyword evidence="5 11" id="KW-0378">Hydrolase</keyword>
<evidence type="ECO:0000256" key="12">
    <source>
        <dbReference type="NCBIfam" id="TIGR03319"/>
    </source>
</evidence>
<comment type="function">
    <text evidence="11">Endoribonuclease that initiates mRNA decay.</text>
</comment>
<evidence type="ECO:0000256" key="10">
    <source>
        <dbReference type="ARBA" id="ARBA00073072"/>
    </source>
</evidence>
<evidence type="ECO:0000256" key="11">
    <source>
        <dbReference type="HAMAP-Rule" id="MF_00335"/>
    </source>
</evidence>
<evidence type="ECO:0000256" key="2">
    <source>
        <dbReference type="ARBA" id="ARBA00022692"/>
    </source>
</evidence>
<dbReference type="InterPro" id="IPR006675">
    <property type="entry name" value="HDIG_dom"/>
</dbReference>
<dbReference type="Pfam" id="PF00013">
    <property type="entry name" value="KH_1"/>
    <property type="match status" value="1"/>
</dbReference>
<dbReference type="Gene3D" id="1.10.3210.10">
    <property type="entry name" value="Hypothetical protein af1432"/>
    <property type="match status" value="1"/>
</dbReference>
<dbReference type="GO" id="GO:0016787">
    <property type="term" value="F:hydrolase activity"/>
    <property type="evidence" value="ECO:0007669"/>
    <property type="project" value="UniProtKB-KW"/>
</dbReference>
<dbReference type="HAMAP" id="MF_00335">
    <property type="entry name" value="RNase_Y"/>
    <property type="match status" value="1"/>
</dbReference>
<keyword evidence="13" id="KW-0175">Coiled coil</keyword>
<dbReference type="CDD" id="cd22431">
    <property type="entry name" value="KH-I_RNaseY"/>
    <property type="match status" value="1"/>
</dbReference>